<accession>A0A4Y2WPN3</accession>
<dbReference type="AlphaFoldDB" id="A0A4Y2WPN3"/>
<sequence>MMWTKQQKKNRKKIATLFLSFPVYILPRAQVLQHLLSICGSPFAQTLDGEKSKETASDVTIMSHVFSPPFTVYIPNRGFWHNPKFLFSNNGKRQFVFVATLSVVHRLDVRLARWIGASIETKTRPDEWNQIKRN</sequence>
<comment type="caution">
    <text evidence="1">The sequence shown here is derived from an EMBL/GenBank/DDBJ whole genome shotgun (WGS) entry which is preliminary data.</text>
</comment>
<gene>
    <name evidence="1" type="ORF">AVEN_13171_1</name>
</gene>
<dbReference type="Proteomes" id="UP000499080">
    <property type="component" value="Unassembled WGS sequence"/>
</dbReference>
<protein>
    <submittedName>
        <fullName evidence="1">Uncharacterized protein</fullName>
    </submittedName>
</protein>
<evidence type="ECO:0000313" key="1">
    <source>
        <dbReference type="EMBL" id="GBO38564.1"/>
    </source>
</evidence>
<proteinExistence type="predicted"/>
<organism evidence="1 2">
    <name type="scientific">Araneus ventricosus</name>
    <name type="common">Orbweaver spider</name>
    <name type="synonym">Epeira ventricosa</name>
    <dbReference type="NCBI Taxonomy" id="182803"/>
    <lineage>
        <taxon>Eukaryota</taxon>
        <taxon>Metazoa</taxon>
        <taxon>Ecdysozoa</taxon>
        <taxon>Arthropoda</taxon>
        <taxon>Chelicerata</taxon>
        <taxon>Arachnida</taxon>
        <taxon>Araneae</taxon>
        <taxon>Araneomorphae</taxon>
        <taxon>Entelegynae</taxon>
        <taxon>Araneoidea</taxon>
        <taxon>Araneidae</taxon>
        <taxon>Araneus</taxon>
    </lineage>
</organism>
<reference evidence="1 2" key="1">
    <citation type="journal article" date="2019" name="Sci. Rep.">
        <title>Orb-weaving spider Araneus ventricosus genome elucidates the spidroin gene catalogue.</title>
        <authorList>
            <person name="Kono N."/>
            <person name="Nakamura H."/>
            <person name="Ohtoshi R."/>
            <person name="Moran D.A.P."/>
            <person name="Shinohara A."/>
            <person name="Yoshida Y."/>
            <person name="Fujiwara M."/>
            <person name="Mori M."/>
            <person name="Tomita M."/>
            <person name="Arakawa K."/>
        </authorList>
    </citation>
    <scope>NUCLEOTIDE SEQUENCE [LARGE SCALE GENOMIC DNA]</scope>
</reference>
<name>A0A4Y2WPN3_ARAVE</name>
<evidence type="ECO:0000313" key="2">
    <source>
        <dbReference type="Proteomes" id="UP000499080"/>
    </source>
</evidence>
<dbReference type="EMBL" id="BGPR01063347">
    <property type="protein sequence ID" value="GBO38564.1"/>
    <property type="molecule type" value="Genomic_DNA"/>
</dbReference>
<keyword evidence="2" id="KW-1185">Reference proteome</keyword>